<keyword evidence="2" id="KW-1133">Transmembrane helix</keyword>
<dbReference type="STRING" id="683228.GA0070617_4731"/>
<dbReference type="Proteomes" id="UP000198937">
    <property type="component" value="Unassembled WGS sequence"/>
</dbReference>
<dbReference type="EMBL" id="FMIA01000002">
    <property type="protein sequence ID" value="SCL61664.1"/>
    <property type="molecule type" value="Genomic_DNA"/>
</dbReference>
<name>A0A1C6V6G1_9ACTN</name>
<protein>
    <submittedName>
        <fullName evidence="3">Uncharacterized protein</fullName>
    </submittedName>
</protein>
<gene>
    <name evidence="3" type="ORF">GA0070617_4731</name>
</gene>
<dbReference type="AlphaFoldDB" id="A0A1C6V6G1"/>
<reference evidence="3 4" key="1">
    <citation type="submission" date="2016-06" db="EMBL/GenBank/DDBJ databases">
        <authorList>
            <person name="Kjaerup R.B."/>
            <person name="Dalgaard T.S."/>
            <person name="Juul-Madsen H.R."/>
        </authorList>
    </citation>
    <scope>NUCLEOTIDE SEQUENCE [LARGE SCALE GENOMIC DNA]</scope>
    <source>
        <strain evidence="3 4">DSM 45577</strain>
    </source>
</reference>
<evidence type="ECO:0000256" key="2">
    <source>
        <dbReference type="SAM" id="Phobius"/>
    </source>
</evidence>
<sequence length="220" mass="23829">MLRSRQPSPSPVEFAVQQRYVRVLAVIGLLMCVAVVGAVGGTYLADRTASSSTDPSASSSADPTRAGTDSTPAGPVADSPEPSEPAEPSASPQKPTDRTYAIDRKVYDELSLTVTLVSAEVTDGKLRLNLRYRNDALLPWPLTCPTAEVDRTSSRIVLSDGRTVYPERSWCATTRPGESITLAPGEQSDTWAVFPEVPEAGSSFSLHWYDFPELDDIRLR</sequence>
<keyword evidence="4" id="KW-1185">Reference proteome</keyword>
<keyword evidence="2" id="KW-0472">Membrane</keyword>
<proteinExistence type="predicted"/>
<feature type="transmembrane region" description="Helical" evidence="2">
    <location>
        <begin position="20"/>
        <end position="45"/>
    </location>
</feature>
<evidence type="ECO:0000313" key="4">
    <source>
        <dbReference type="Proteomes" id="UP000198937"/>
    </source>
</evidence>
<evidence type="ECO:0000313" key="3">
    <source>
        <dbReference type="EMBL" id="SCL61664.1"/>
    </source>
</evidence>
<accession>A0A1C6V6G1</accession>
<feature type="region of interest" description="Disordered" evidence="1">
    <location>
        <begin position="47"/>
        <end position="99"/>
    </location>
</feature>
<feature type="compositionally biased region" description="Low complexity" evidence="1">
    <location>
        <begin position="47"/>
        <end position="66"/>
    </location>
</feature>
<organism evidence="3 4">
    <name type="scientific">Micromonospora yangpuensis</name>
    <dbReference type="NCBI Taxonomy" id="683228"/>
    <lineage>
        <taxon>Bacteria</taxon>
        <taxon>Bacillati</taxon>
        <taxon>Actinomycetota</taxon>
        <taxon>Actinomycetes</taxon>
        <taxon>Micromonosporales</taxon>
        <taxon>Micromonosporaceae</taxon>
        <taxon>Micromonospora</taxon>
    </lineage>
</organism>
<keyword evidence="2" id="KW-0812">Transmembrane</keyword>
<evidence type="ECO:0000256" key="1">
    <source>
        <dbReference type="SAM" id="MobiDB-lite"/>
    </source>
</evidence>